<dbReference type="WBParaSite" id="L893_g29798.t1">
    <property type="protein sequence ID" value="L893_g29798.t1"/>
    <property type="gene ID" value="L893_g29798"/>
</dbReference>
<reference evidence="2" key="1">
    <citation type="submission" date="2016-11" db="UniProtKB">
        <authorList>
            <consortium name="WormBaseParasite"/>
        </authorList>
    </citation>
    <scope>IDENTIFICATION</scope>
</reference>
<sequence length="152" mass="17683">MTFRGYGDSALLSRRHLRDAAPARAPSRRRLCPETLLPAARFAPQGAQELSQQPECPEQLQIRLWRRDVPGLARIPCATHSHCYESREPSDWCVLGTEFSWTNRGCHCDMKLGSCIIERFNRRSHEMQWAFCTPKKEFYCESRQRPPTPKKH</sequence>
<proteinExistence type="predicted"/>
<accession>A0A1I7ZTY0</accession>
<evidence type="ECO:0000313" key="2">
    <source>
        <dbReference type="WBParaSite" id="L893_g29798.t1"/>
    </source>
</evidence>
<evidence type="ECO:0000313" key="1">
    <source>
        <dbReference type="Proteomes" id="UP000095287"/>
    </source>
</evidence>
<dbReference type="InterPro" id="IPR008451">
    <property type="entry name" value="Chromadorea_ALT"/>
</dbReference>
<dbReference type="AlphaFoldDB" id="A0A1I7ZTY0"/>
<name>A0A1I7ZTY0_9BILA</name>
<dbReference type="Proteomes" id="UP000095287">
    <property type="component" value="Unplaced"/>
</dbReference>
<protein>
    <submittedName>
        <fullName evidence="2">Uncharacterized protein</fullName>
    </submittedName>
</protein>
<keyword evidence="1" id="KW-1185">Reference proteome</keyword>
<dbReference type="Pfam" id="PF05535">
    <property type="entry name" value="Chromadorea_ALT"/>
    <property type="match status" value="1"/>
</dbReference>
<organism evidence="1 2">
    <name type="scientific">Steinernema glaseri</name>
    <dbReference type="NCBI Taxonomy" id="37863"/>
    <lineage>
        <taxon>Eukaryota</taxon>
        <taxon>Metazoa</taxon>
        <taxon>Ecdysozoa</taxon>
        <taxon>Nematoda</taxon>
        <taxon>Chromadorea</taxon>
        <taxon>Rhabditida</taxon>
        <taxon>Tylenchina</taxon>
        <taxon>Panagrolaimomorpha</taxon>
        <taxon>Strongyloidoidea</taxon>
        <taxon>Steinernematidae</taxon>
        <taxon>Steinernema</taxon>
    </lineage>
</organism>